<dbReference type="AlphaFoldDB" id="S7ZMF7"/>
<proteinExistence type="predicted"/>
<protein>
    <recommendedName>
        <fullName evidence="4">LEA domain-containing protein</fullName>
    </recommendedName>
</protein>
<dbReference type="Proteomes" id="UP000019376">
    <property type="component" value="Unassembled WGS sequence"/>
</dbReference>
<name>S7ZMF7_PENO1</name>
<dbReference type="PhylomeDB" id="S7ZMF7"/>
<keyword evidence="3" id="KW-1185">Reference proteome</keyword>
<sequence length="130" mass="13583">MSAARFVPAVRARMTTMAPTSITMRSISSTVRLEKGPVDAAKDTLKQADRVVSDAAIKGIDLGKEASQKVKETVGTSSAEAEAKAKEVKGEAEEKMGQAKGSAEELAGKAKGKAAELEGQAKQAKREHLG</sequence>
<gene>
    <name evidence="2" type="ORF">PDE_04786</name>
</gene>
<dbReference type="STRING" id="933388.S7ZMF7"/>
<dbReference type="EMBL" id="KB644412">
    <property type="protein sequence ID" value="EPS29836.1"/>
    <property type="molecule type" value="Genomic_DNA"/>
</dbReference>
<dbReference type="eggNOG" id="ENOG502SBN9">
    <property type="taxonomic scope" value="Eukaryota"/>
</dbReference>
<feature type="region of interest" description="Disordered" evidence="1">
    <location>
        <begin position="72"/>
        <end position="130"/>
    </location>
</feature>
<dbReference type="HOGENOM" id="CLU_128874_1_2_1"/>
<organism evidence="2 3">
    <name type="scientific">Penicillium oxalicum (strain 114-2 / CGMCC 5302)</name>
    <name type="common">Penicillium decumbens</name>
    <dbReference type="NCBI Taxonomy" id="933388"/>
    <lineage>
        <taxon>Eukaryota</taxon>
        <taxon>Fungi</taxon>
        <taxon>Dikarya</taxon>
        <taxon>Ascomycota</taxon>
        <taxon>Pezizomycotina</taxon>
        <taxon>Eurotiomycetes</taxon>
        <taxon>Eurotiomycetidae</taxon>
        <taxon>Eurotiales</taxon>
        <taxon>Aspergillaceae</taxon>
        <taxon>Penicillium</taxon>
    </lineage>
</organism>
<feature type="compositionally biased region" description="Basic and acidic residues" evidence="1">
    <location>
        <begin position="81"/>
        <end position="116"/>
    </location>
</feature>
<evidence type="ECO:0008006" key="4">
    <source>
        <dbReference type="Google" id="ProtNLM"/>
    </source>
</evidence>
<accession>S7ZMF7</accession>
<evidence type="ECO:0000313" key="3">
    <source>
        <dbReference type="Proteomes" id="UP000019376"/>
    </source>
</evidence>
<evidence type="ECO:0000256" key="1">
    <source>
        <dbReference type="SAM" id="MobiDB-lite"/>
    </source>
</evidence>
<reference evidence="2 3" key="1">
    <citation type="journal article" date="2013" name="PLoS ONE">
        <title>Genomic and secretomic analyses reveal unique features of the lignocellulolytic enzyme system of Penicillium decumbens.</title>
        <authorList>
            <person name="Liu G."/>
            <person name="Zhang L."/>
            <person name="Wei X."/>
            <person name="Zou G."/>
            <person name="Qin Y."/>
            <person name="Ma L."/>
            <person name="Li J."/>
            <person name="Zheng H."/>
            <person name="Wang S."/>
            <person name="Wang C."/>
            <person name="Xun L."/>
            <person name="Zhao G.-P."/>
            <person name="Zhou Z."/>
            <person name="Qu Y."/>
        </authorList>
    </citation>
    <scope>NUCLEOTIDE SEQUENCE [LARGE SCALE GENOMIC DNA]</scope>
    <source>
        <strain evidence="3">114-2 / CGMCC 5302</strain>
    </source>
</reference>
<dbReference type="OrthoDB" id="4023585at2759"/>
<evidence type="ECO:0000313" key="2">
    <source>
        <dbReference type="EMBL" id="EPS29836.1"/>
    </source>
</evidence>